<dbReference type="Proteomes" id="UP001652625">
    <property type="component" value="Chromosome 09"/>
</dbReference>
<sequence>MTNYSSANDYLRKINEAEAASIRRNNDLLKEISDVIKKADSYNKKTEQLWKLRSEYVKHIQDLYPEWSSKVFKNHQLETANGNLNKKNKETKPLFSEDFLHRKYDTLYPEVVKRRNQDYLYPKFASQKLDDILDSEVVAQSMNDSLYPEFVHRRMQEWKTDPSFSASIPKIHSSNKFKSQLSTNSNNRYTTSLLKDDTVKSNYFSQDSFYKEPTRFDENRSYLTFQKPSLLHHSQIKIKEEEDERFFPFYSTPNKMDYERKKIFSDSLKLSPMTQGKSSIPAKSQIYNLNQRQAYLPTDNQMYSPNQSKNYMSAEDQVYTHNQSQTFMSTENEIKILPQLVGIAPDGRLVLLPMSSPPLNSMIYNKFNYEVSTNSSNVPFFKDISNDKAKSDPSLQIETEFSKEHIDKSIIYQQSVKPKNYNKDLPFNHKEIASLTTKSTLKERSNSDHSLSGNLDLSGNHDISGNLDLSGNHDLPGNNDLPENHSFSGCHLPGNRNLNNEYKDKCDNVEKIILGQSHESNALEKISNINQTSQAVNEKIDSQDINQYSIGDHTENQYPADGHISSDKNTESHSDLAIYIENKSKSIANKSDYKNDIQLKSKNCIDEPLASDVLSSFSTLIHPESTDLVSKNANKSEISNKNLVTIISDHQNDQDSEFLQPQNEGVNLKGSVLITLLELIIEQVESNIESFSLNLTEEFSLVNFIISSLVDNGNTKKCNVSENFMALRYCFKMFILQNEKIPFFIDSIDKEINFEGDLRDCVNELFLEVWDLLFTFMVIFVSKFPFQLEQLADIIAHLLVPMENEAEKLKDVLIVILSDSMESISEFNDESINESYKSSIIVNKSIESPVKINTSIESPVKINTSNKKFIANINLSKVSSINKSDLLDIEDDKFEIKQEVIKDSNKEVIKDSVIENEAKEIHNNEMESREDSIIEDEAKEAHNNGTKLKEDNIIEDKEKEKSSKEEVEKENIIKKEVEKENSFKGEKINNKKGNVKDMKIEKEISLPPIDRESLIDLKYDLSSSESESESSVSFDSDGMPVVKTPTMESNHTKTPVFSEFSPPLSRNEEVNVDISSNVSEKSHQNKLISTHKDEDSDDDIDMLMNESLNISKRSSNTQKEQTPKQNSKMIDWNDKNLLPTESKVSEKLILKKPGFWDESESDSDVPTPPILSSKRNNDEDDFDFDFYD</sequence>
<evidence type="ECO:0000313" key="2">
    <source>
        <dbReference type="Proteomes" id="UP001652625"/>
    </source>
</evidence>
<feature type="compositionally biased region" description="Basic and acidic residues" evidence="1">
    <location>
        <begin position="939"/>
        <end position="992"/>
    </location>
</feature>
<feature type="compositionally biased region" description="Polar residues" evidence="1">
    <location>
        <begin position="1106"/>
        <end position="1128"/>
    </location>
</feature>
<evidence type="ECO:0000313" key="3">
    <source>
        <dbReference type="RefSeq" id="XP_065661918.1"/>
    </source>
</evidence>
<name>A0ABM4CJH9_HYDVU</name>
<feature type="compositionally biased region" description="Polar residues" evidence="1">
    <location>
        <begin position="1046"/>
        <end position="1055"/>
    </location>
</feature>
<keyword evidence="2" id="KW-1185">Reference proteome</keyword>
<protein>
    <submittedName>
        <fullName evidence="3">Uncharacterized protein LOC101234390 isoform X6</fullName>
    </submittedName>
</protein>
<feature type="compositionally biased region" description="Acidic residues" evidence="1">
    <location>
        <begin position="1178"/>
        <end position="1188"/>
    </location>
</feature>
<evidence type="ECO:0000256" key="1">
    <source>
        <dbReference type="SAM" id="MobiDB-lite"/>
    </source>
</evidence>
<dbReference type="GeneID" id="101234390"/>
<accession>A0ABM4CJH9</accession>
<feature type="region of interest" description="Disordered" evidence="1">
    <location>
        <begin position="1021"/>
        <end position="1137"/>
    </location>
</feature>
<organism evidence="2 3">
    <name type="scientific">Hydra vulgaris</name>
    <name type="common">Hydra</name>
    <name type="synonym">Hydra attenuata</name>
    <dbReference type="NCBI Taxonomy" id="6087"/>
    <lineage>
        <taxon>Eukaryota</taxon>
        <taxon>Metazoa</taxon>
        <taxon>Cnidaria</taxon>
        <taxon>Hydrozoa</taxon>
        <taxon>Hydroidolina</taxon>
        <taxon>Anthoathecata</taxon>
        <taxon>Aplanulata</taxon>
        <taxon>Hydridae</taxon>
        <taxon>Hydra</taxon>
    </lineage>
</organism>
<feature type="region of interest" description="Disordered" evidence="1">
    <location>
        <begin position="937"/>
        <end position="992"/>
    </location>
</feature>
<reference evidence="3" key="1">
    <citation type="submission" date="2025-08" db="UniProtKB">
        <authorList>
            <consortium name="RefSeq"/>
        </authorList>
    </citation>
    <scope>IDENTIFICATION</scope>
</reference>
<feature type="region of interest" description="Disordered" evidence="1">
    <location>
        <begin position="1153"/>
        <end position="1188"/>
    </location>
</feature>
<feature type="region of interest" description="Disordered" evidence="1">
    <location>
        <begin position="438"/>
        <end position="457"/>
    </location>
</feature>
<feature type="compositionally biased region" description="Polar residues" evidence="1">
    <location>
        <begin position="448"/>
        <end position="457"/>
    </location>
</feature>
<gene>
    <name evidence="3" type="primary">LOC101234390</name>
</gene>
<dbReference type="RefSeq" id="XP_065661918.1">
    <property type="nucleotide sequence ID" value="XM_065805846.1"/>
</dbReference>
<proteinExistence type="predicted"/>
<feature type="compositionally biased region" description="Low complexity" evidence="1">
    <location>
        <begin position="1022"/>
        <end position="1033"/>
    </location>
</feature>